<evidence type="ECO:0000259" key="4">
    <source>
        <dbReference type="PROSITE" id="PS50919"/>
    </source>
</evidence>
<evidence type="ECO:0000313" key="5">
    <source>
        <dbReference type="EMBL" id="ETW05060.1"/>
    </source>
</evidence>
<dbReference type="InterPro" id="IPR036300">
    <property type="entry name" value="MIR_dom_sf"/>
</dbReference>
<dbReference type="OrthoDB" id="5588846at2759"/>
<dbReference type="eggNOG" id="KOG3358">
    <property type="taxonomic scope" value="Eukaryota"/>
</dbReference>
<feature type="chain" id="PRO_5001538190" description="MIR domain-containing protein" evidence="3">
    <location>
        <begin position="22"/>
        <end position="306"/>
    </location>
</feature>
<dbReference type="PANTHER" id="PTHR46809">
    <property type="entry name" value="STROMAL CELL-DERIVED FACTOR 2-LIKE PROTEIN"/>
    <property type="match status" value="1"/>
</dbReference>
<keyword evidence="2" id="KW-0677">Repeat</keyword>
<proteinExistence type="predicted"/>
<sequence>MRVSTVTLLATQYMLLALNAAAEEPRCVKWRATSGCDPHGPRNSWYDAACSSTIPDGSSGYCECENRRRVREVGCEHHSFTCEDACKKDASTELHYPPGLEFVTCGSTIKLVHEDSRFRLHSHEVNYGTGSGQQSVTAHGSRDDFNSYWLVKEGDGASPCDLGAKIRCGSTIRLEHVNTRRNLHSHDFSSPLSNGRYAEVSGFGVAGDGDSGDSWIVECENAQQCQATDKDCHSTGVPSWGRDELVRLRHVVSGKYLRTDHAVRFDQSNCPRCPIVGQQEVNAGQSLDDATLWFAGEGIYMGGGSE</sequence>
<dbReference type="InterPro" id="IPR016093">
    <property type="entry name" value="MIR_motif"/>
</dbReference>
<evidence type="ECO:0000256" key="1">
    <source>
        <dbReference type="ARBA" id="ARBA00022729"/>
    </source>
</evidence>
<accession>A0A024UFT7</accession>
<name>A0A024UFT7_9STRA</name>
<feature type="domain" description="MIR" evidence="4">
    <location>
        <begin position="163"/>
        <end position="220"/>
    </location>
</feature>
<feature type="domain" description="MIR" evidence="4">
    <location>
        <begin position="100"/>
        <end position="154"/>
    </location>
</feature>
<dbReference type="PROSITE" id="PS50919">
    <property type="entry name" value="MIR"/>
    <property type="match status" value="2"/>
</dbReference>
<protein>
    <recommendedName>
        <fullName evidence="4">MIR domain-containing protein</fullName>
    </recommendedName>
</protein>
<feature type="signal peptide" evidence="3">
    <location>
        <begin position="1"/>
        <end position="21"/>
    </location>
</feature>
<dbReference type="Gene3D" id="2.80.10.50">
    <property type="match status" value="1"/>
</dbReference>
<dbReference type="VEuPathDB" id="FungiDB:H310_04097"/>
<dbReference type="STRING" id="157072.A0A024UFT7"/>
<dbReference type="EMBL" id="KI913957">
    <property type="protein sequence ID" value="ETW05060.1"/>
    <property type="molecule type" value="Genomic_DNA"/>
</dbReference>
<reference evidence="5" key="1">
    <citation type="submission" date="2013-12" db="EMBL/GenBank/DDBJ databases">
        <title>The Genome Sequence of Aphanomyces invadans NJM9701.</title>
        <authorList>
            <consortium name="The Broad Institute Genomics Platform"/>
            <person name="Russ C."/>
            <person name="Tyler B."/>
            <person name="van West P."/>
            <person name="Dieguez-Uribeondo J."/>
            <person name="Young S.K."/>
            <person name="Zeng Q."/>
            <person name="Gargeya S."/>
            <person name="Fitzgerald M."/>
            <person name="Abouelleil A."/>
            <person name="Alvarado L."/>
            <person name="Chapman S.B."/>
            <person name="Gainer-Dewar J."/>
            <person name="Goldberg J."/>
            <person name="Griggs A."/>
            <person name="Gujja S."/>
            <person name="Hansen M."/>
            <person name="Howarth C."/>
            <person name="Imamovic A."/>
            <person name="Ireland A."/>
            <person name="Larimer J."/>
            <person name="McCowan C."/>
            <person name="Murphy C."/>
            <person name="Pearson M."/>
            <person name="Poon T.W."/>
            <person name="Priest M."/>
            <person name="Roberts A."/>
            <person name="Saif S."/>
            <person name="Shea T."/>
            <person name="Sykes S."/>
            <person name="Wortman J."/>
            <person name="Nusbaum C."/>
            <person name="Birren B."/>
        </authorList>
    </citation>
    <scope>NUCLEOTIDE SEQUENCE [LARGE SCALE GENOMIC DNA]</scope>
    <source>
        <strain evidence="5">NJM9701</strain>
    </source>
</reference>
<dbReference type="PANTHER" id="PTHR46809:SF2">
    <property type="entry name" value="GH21273P"/>
    <property type="match status" value="1"/>
</dbReference>
<dbReference type="AlphaFoldDB" id="A0A024UFT7"/>
<gene>
    <name evidence="5" type="ORF">H310_04097</name>
</gene>
<evidence type="ECO:0000256" key="2">
    <source>
        <dbReference type="ARBA" id="ARBA00022737"/>
    </source>
</evidence>
<organism evidence="5">
    <name type="scientific">Aphanomyces invadans</name>
    <dbReference type="NCBI Taxonomy" id="157072"/>
    <lineage>
        <taxon>Eukaryota</taxon>
        <taxon>Sar</taxon>
        <taxon>Stramenopiles</taxon>
        <taxon>Oomycota</taxon>
        <taxon>Saprolegniomycetes</taxon>
        <taxon>Saprolegniales</taxon>
        <taxon>Verrucalvaceae</taxon>
        <taxon>Aphanomyces</taxon>
    </lineage>
</organism>
<keyword evidence="1 3" id="KW-0732">Signal</keyword>
<dbReference type="Pfam" id="PF02815">
    <property type="entry name" value="MIR"/>
    <property type="match status" value="1"/>
</dbReference>
<dbReference type="GeneID" id="20081147"/>
<dbReference type="RefSeq" id="XP_008866498.1">
    <property type="nucleotide sequence ID" value="XM_008868276.1"/>
</dbReference>
<evidence type="ECO:0000256" key="3">
    <source>
        <dbReference type="SAM" id="SignalP"/>
    </source>
</evidence>
<dbReference type="CDD" id="cd23279">
    <property type="entry name" value="beta-trefoil_MIR_SDF2-like"/>
    <property type="match status" value="1"/>
</dbReference>
<dbReference type="SMART" id="SM00472">
    <property type="entry name" value="MIR"/>
    <property type="match status" value="3"/>
</dbReference>
<dbReference type="SUPFAM" id="SSF82109">
    <property type="entry name" value="MIR domain"/>
    <property type="match status" value="1"/>
</dbReference>